<proteinExistence type="predicted"/>
<reference evidence="2" key="2">
    <citation type="submission" date="2020-09" db="EMBL/GenBank/DDBJ databases">
        <authorList>
            <person name="Sun Q."/>
            <person name="Zhou Y."/>
        </authorList>
    </citation>
    <scope>NUCLEOTIDE SEQUENCE</scope>
    <source>
        <strain evidence="2">CGMCC 1.16134</strain>
    </source>
</reference>
<dbReference type="EMBL" id="BMKR01000016">
    <property type="protein sequence ID" value="GGF89390.1"/>
    <property type="molecule type" value="Genomic_DNA"/>
</dbReference>
<dbReference type="Gene3D" id="3.90.1720.10">
    <property type="entry name" value="endopeptidase domain like (from Nostoc punctiforme)"/>
    <property type="match status" value="1"/>
</dbReference>
<dbReference type="PROSITE" id="PS51186">
    <property type="entry name" value="GNAT"/>
    <property type="match status" value="1"/>
</dbReference>
<dbReference type="Gene3D" id="3.40.630.30">
    <property type="match status" value="1"/>
</dbReference>
<evidence type="ECO:0000313" key="3">
    <source>
        <dbReference type="Proteomes" id="UP000637643"/>
    </source>
</evidence>
<dbReference type="GO" id="GO:0008999">
    <property type="term" value="F:protein-N-terminal-alanine acetyltransferase activity"/>
    <property type="evidence" value="ECO:0007669"/>
    <property type="project" value="TreeGrafter"/>
</dbReference>
<keyword evidence="3" id="KW-1185">Reference proteome</keyword>
<organism evidence="2 3">
    <name type="scientific">Paenibacillus albidus</name>
    <dbReference type="NCBI Taxonomy" id="2041023"/>
    <lineage>
        <taxon>Bacteria</taxon>
        <taxon>Bacillati</taxon>
        <taxon>Bacillota</taxon>
        <taxon>Bacilli</taxon>
        <taxon>Bacillales</taxon>
        <taxon>Paenibacillaceae</taxon>
        <taxon>Paenibacillus</taxon>
    </lineage>
</organism>
<evidence type="ECO:0000313" key="2">
    <source>
        <dbReference type="EMBL" id="GGF89390.1"/>
    </source>
</evidence>
<dbReference type="Pfam" id="PF13302">
    <property type="entry name" value="Acetyltransf_3"/>
    <property type="match status" value="1"/>
</dbReference>
<accession>A0A917CI92</accession>
<reference evidence="2" key="1">
    <citation type="journal article" date="2014" name="Int. J. Syst. Evol. Microbiol.">
        <title>Complete genome sequence of Corynebacterium casei LMG S-19264T (=DSM 44701T), isolated from a smear-ripened cheese.</title>
        <authorList>
            <consortium name="US DOE Joint Genome Institute (JGI-PGF)"/>
            <person name="Walter F."/>
            <person name="Albersmeier A."/>
            <person name="Kalinowski J."/>
            <person name="Ruckert C."/>
        </authorList>
    </citation>
    <scope>NUCLEOTIDE SEQUENCE</scope>
    <source>
        <strain evidence="2">CGMCC 1.16134</strain>
    </source>
</reference>
<dbReference type="InterPro" id="IPR051531">
    <property type="entry name" value="N-acetyltransferase"/>
</dbReference>
<dbReference type="SUPFAM" id="SSF55729">
    <property type="entry name" value="Acyl-CoA N-acyltransferases (Nat)"/>
    <property type="match status" value="1"/>
</dbReference>
<sequence>MDQQLSQKVENAVFWARHHLNATGYTLKCLGFVEDAYERSNGIEMFGGDTAAESAELYEAHRNRGMPPKGSFVFYSCSGLVEGVLRHWGHVGLALDPGEVIHAWDKVRIDSYLEIEQLTPAPGWSRPVFIGWVPVERLLAGSRVREWEQSFTIDCGDILLREYRMQDVDALVALTRQPEIAGFLPDWNVPKAQRAEWMMNYEIPGNREFLQAADEEESIAGMSLRLGIISKESGEFIGWCCTRIKEELPEPNREVMYALSARHRNKGYMTQAVLGLCKYLFGHTDVEELNAIALTRNPASSRVLVKAGFVFEQTLELENQSYHCYKLRKKG</sequence>
<gene>
    <name evidence="2" type="ORF">GCM10010912_38150</name>
</gene>
<name>A0A917CI92_9BACL</name>
<dbReference type="RefSeq" id="WP_308424235.1">
    <property type="nucleotide sequence ID" value="NZ_BMKR01000016.1"/>
</dbReference>
<comment type="caution">
    <text evidence="2">The sequence shown here is derived from an EMBL/GenBank/DDBJ whole genome shotgun (WGS) entry which is preliminary data.</text>
</comment>
<dbReference type="InterPro" id="IPR016181">
    <property type="entry name" value="Acyl_CoA_acyltransferase"/>
</dbReference>
<dbReference type="AlphaFoldDB" id="A0A917CI92"/>
<dbReference type="Proteomes" id="UP000637643">
    <property type="component" value="Unassembled WGS sequence"/>
</dbReference>
<dbReference type="GO" id="GO:0005737">
    <property type="term" value="C:cytoplasm"/>
    <property type="evidence" value="ECO:0007669"/>
    <property type="project" value="TreeGrafter"/>
</dbReference>
<dbReference type="PANTHER" id="PTHR43792:SF9">
    <property type="entry name" value="RIBOSOMAL-PROTEIN-ALANINE ACETYLTRANSFERASE"/>
    <property type="match status" value="1"/>
</dbReference>
<evidence type="ECO:0000259" key="1">
    <source>
        <dbReference type="PROSITE" id="PS51186"/>
    </source>
</evidence>
<feature type="domain" description="N-acetyltransferase" evidence="1">
    <location>
        <begin position="158"/>
        <end position="331"/>
    </location>
</feature>
<protein>
    <recommendedName>
        <fullName evidence="1">N-acetyltransferase domain-containing protein</fullName>
    </recommendedName>
</protein>
<dbReference type="InterPro" id="IPR000182">
    <property type="entry name" value="GNAT_dom"/>
</dbReference>
<dbReference type="PANTHER" id="PTHR43792">
    <property type="entry name" value="GNAT FAMILY, PUTATIVE (AFU_ORTHOLOGUE AFUA_3G00765)-RELATED-RELATED"/>
    <property type="match status" value="1"/>
</dbReference>